<keyword evidence="1" id="KW-0812">Transmembrane</keyword>
<feature type="transmembrane region" description="Helical" evidence="1">
    <location>
        <begin position="45"/>
        <end position="65"/>
    </location>
</feature>
<reference evidence="2 3" key="1">
    <citation type="journal article" date="2015" name="Genome Announc.">
        <title>Draft genome sequence of a Halorubrum H3 strain isolated from the burlinskoye salt lake (Altai Krai, Russia).</title>
        <authorList>
            <person name="Rozanov A.S."/>
            <person name="Bryanskaya A.V."/>
            <person name="Malup T.K."/>
            <person name="Kotenko A.V."/>
            <person name="Peltek S.E."/>
        </authorList>
    </citation>
    <scope>NUCLEOTIDE SEQUENCE [LARGE SCALE GENOMIC DNA]</scope>
    <source>
        <strain evidence="2 3">H3</strain>
    </source>
</reference>
<protein>
    <submittedName>
        <fullName evidence="2">Uncharacterized protein</fullName>
    </submittedName>
</protein>
<name>A0A0F8CKS6_9EURY</name>
<accession>A0A0F8CKS6</accession>
<keyword evidence="1" id="KW-1133">Transmembrane helix</keyword>
<gene>
    <name evidence="2" type="ORF">FK85_28065</name>
</gene>
<dbReference type="EMBL" id="JNFH02000044">
    <property type="protein sequence ID" value="KKF39502.1"/>
    <property type="molecule type" value="Genomic_DNA"/>
</dbReference>
<keyword evidence="1" id="KW-0472">Membrane</keyword>
<dbReference type="Proteomes" id="UP000053331">
    <property type="component" value="Unassembled WGS sequence"/>
</dbReference>
<proteinExistence type="predicted"/>
<evidence type="ECO:0000313" key="2">
    <source>
        <dbReference type="EMBL" id="KKF39502.1"/>
    </source>
</evidence>
<comment type="caution">
    <text evidence="2">The sequence shown here is derived from an EMBL/GenBank/DDBJ whole genome shotgun (WGS) entry which is preliminary data.</text>
</comment>
<feature type="transmembrane region" description="Helical" evidence="1">
    <location>
        <begin position="16"/>
        <end position="39"/>
    </location>
</feature>
<dbReference type="AlphaFoldDB" id="A0A0F8CKS6"/>
<dbReference type="OrthoDB" id="327920at2157"/>
<evidence type="ECO:0000256" key="1">
    <source>
        <dbReference type="SAM" id="Phobius"/>
    </source>
</evidence>
<dbReference type="RefSeq" id="WP_050025440.1">
    <property type="nucleotide sequence ID" value="NZ_JNFH02000044.1"/>
</dbReference>
<organism evidence="2 3">
    <name type="scientific">Halorubrum saccharovorum</name>
    <dbReference type="NCBI Taxonomy" id="2248"/>
    <lineage>
        <taxon>Archaea</taxon>
        <taxon>Methanobacteriati</taxon>
        <taxon>Methanobacteriota</taxon>
        <taxon>Stenosarchaea group</taxon>
        <taxon>Halobacteria</taxon>
        <taxon>Halobacteriales</taxon>
        <taxon>Haloferacaceae</taxon>
        <taxon>Halorubrum</taxon>
    </lineage>
</organism>
<evidence type="ECO:0000313" key="3">
    <source>
        <dbReference type="Proteomes" id="UP000053331"/>
    </source>
</evidence>
<sequence>MSGSERDFAPADIEPIGAMIAVAFTGAVIGLVGAGVAFFLSDLGLALIGVGAIVALSSPIAYVRLRRLRES</sequence>
<keyword evidence="3" id="KW-1185">Reference proteome</keyword>